<evidence type="ECO:0000256" key="1">
    <source>
        <dbReference type="ARBA" id="ARBA00004123"/>
    </source>
</evidence>
<feature type="domain" description="Myb-like" evidence="7">
    <location>
        <begin position="166"/>
        <end position="217"/>
    </location>
</feature>
<dbReference type="PROSITE" id="PS50090">
    <property type="entry name" value="MYB_LIKE"/>
    <property type="match status" value="2"/>
</dbReference>
<evidence type="ECO:0000259" key="8">
    <source>
        <dbReference type="PROSITE" id="PS51294"/>
    </source>
</evidence>
<evidence type="ECO:0000256" key="4">
    <source>
        <dbReference type="ARBA" id="ARBA00023125"/>
    </source>
</evidence>
<gene>
    <name evidence="9" type="ORF">RJT34_16274</name>
</gene>
<evidence type="ECO:0000256" key="3">
    <source>
        <dbReference type="ARBA" id="ARBA00023015"/>
    </source>
</evidence>
<reference evidence="9 10" key="1">
    <citation type="submission" date="2024-01" db="EMBL/GenBank/DDBJ databases">
        <title>The genomes of 5 underutilized Papilionoideae crops provide insights into root nodulation and disease resistance.</title>
        <authorList>
            <person name="Yuan L."/>
        </authorList>
    </citation>
    <scope>NUCLEOTIDE SEQUENCE [LARGE SCALE GENOMIC DNA]</scope>
    <source>
        <strain evidence="9">LY-2023</strain>
        <tissue evidence="9">Leaf</tissue>
    </source>
</reference>
<protein>
    <submittedName>
        <fullName evidence="9">Uncharacterized protein</fullName>
    </submittedName>
</protein>
<organism evidence="9 10">
    <name type="scientific">Clitoria ternatea</name>
    <name type="common">Butterfly pea</name>
    <dbReference type="NCBI Taxonomy" id="43366"/>
    <lineage>
        <taxon>Eukaryota</taxon>
        <taxon>Viridiplantae</taxon>
        <taxon>Streptophyta</taxon>
        <taxon>Embryophyta</taxon>
        <taxon>Tracheophyta</taxon>
        <taxon>Spermatophyta</taxon>
        <taxon>Magnoliopsida</taxon>
        <taxon>eudicotyledons</taxon>
        <taxon>Gunneridae</taxon>
        <taxon>Pentapetalae</taxon>
        <taxon>rosids</taxon>
        <taxon>fabids</taxon>
        <taxon>Fabales</taxon>
        <taxon>Fabaceae</taxon>
        <taxon>Papilionoideae</taxon>
        <taxon>50 kb inversion clade</taxon>
        <taxon>NPAAA clade</taxon>
        <taxon>indigoferoid/millettioid clade</taxon>
        <taxon>Phaseoleae</taxon>
        <taxon>Clitoria</taxon>
    </lineage>
</organism>
<dbReference type="InterPro" id="IPR009057">
    <property type="entry name" value="Homeodomain-like_sf"/>
</dbReference>
<feature type="compositionally biased region" description="Low complexity" evidence="6">
    <location>
        <begin position="84"/>
        <end position="93"/>
    </location>
</feature>
<keyword evidence="3" id="KW-0805">Transcription regulation</keyword>
<keyword evidence="5" id="KW-0539">Nucleus</keyword>
<feature type="compositionally biased region" description="Basic residues" evidence="6">
    <location>
        <begin position="267"/>
        <end position="284"/>
    </location>
</feature>
<dbReference type="AlphaFoldDB" id="A0AAN9J9X5"/>
<dbReference type="PROSITE" id="PS51294">
    <property type="entry name" value="HTH_MYB"/>
    <property type="match status" value="2"/>
</dbReference>
<evidence type="ECO:0000256" key="2">
    <source>
        <dbReference type="ARBA" id="ARBA00022737"/>
    </source>
</evidence>
<comment type="subcellular location">
    <subcellularLocation>
        <location evidence="1">Nucleus</location>
    </subcellularLocation>
</comment>
<feature type="region of interest" description="Disordered" evidence="6">
    <location>
        <begin position="72"/>
        <end position="93"/>
    </location>
</feature>
<dbReference type="PANTHER" id="PTHR45614">
    <property type="entry name" value="MYB PROTEIN-RELATED"/>
    <property type="match status" value="1"/>
</dbReference>
<dbReference type="GO" id="GO:0005634">
    <property type="term" value="C:nucleus"/>
    <property type="evidence" value="ECO:0007669"/>
    <property type="project" value="UniProtKB-SubCell"/>
</dbReference>
<keyword evidence="3" id="KW-0804">Transcription</keyword>
<feature type="region of interest" description="Disordered" evidence="6">
    <location>
        <begin position="267"/>
        <end position="288"/>
    </location>
</feature>
<name>A0AAN9J9X5_CLITE</name>
<dbReference type="InterPro" id="IPR001005">
    <property type="entry name" value="SANT/Myb"/>
</dbReference>
<evidence type="ECO:0000313" key="9">
    <source>
        <dbReference type="EMBL" id="KAK7293409.1"/>
    </source>
</evidence>
<sequence length="415" mass="47326">MEFDPSLPEKIPFLSGIFPENPCIKSEFPLPTESATFMYQNNFNHFQQEPLNESHHPAGFVTSSPSSIINPSFSLSPKTAKTPSSGDSSSSSSSLRRAFVNANFNPYYSIPFAPTKAEPMHDIDHPNTTKPTLWDFSHKIPLHGAASATPQKQVQKKISNKIHHKLTNIIKGQWSAEEDRVLVQLVKRFGLKKWSQIARLLNGRIGKQCRERWHNHLRPNIRKESWNEEEDKILIEAHMEVGNKWAEIAKRLPGRTENTIKNHWNATKRRQNSKKNRNTKRKNGSKGTTLLQNYIKQVTAAELGAAQKLKKSMSKMSIKGNENSEMGLFPVRYESSEGEFSSEENWGSQQEEVAFGWSVQQQQHVAMPNDGYVPIMLSGSSENTDYVVGMEMVHPEEDDEMKKEMDLMEMIYRKA</sequence>
<evidence type="ECO:0000256" key="5">
    <source>
        <dbReference type="ARBA" id="ARBA00023242"/>
    </source>
</evidence>
<evidence type="ECO:0000259" key="7">
    <source>
        <dbReference type="PROSITE" id="PS50090"/>
    </source>
</evidence>
<evidence type="ECO:0000256" key="6">
    <source>
        <dbReference type="SAM" id="MobiDB-lite"/>
    </source>
</evidence>
<dbReference type="Proteomes" id="UP001359559">
    <property type="component" value="Unassembled WGS sequence"/>
</dbReference>
<dbReference type="EMBL" id="JAYKXN010000004">
    <property type="protein sequence ID" value="KAK7293409.1"/>
    <property type="molecule type" value="Genomic_DNA"/>
</dbReference>
<dbReference type="CDD" id="cd00167">
    <property type="entry name" value="SANT"/>
    <property type="match status" value="2"/>
</dbReference>
<dbReference type="InterPro" id="IPR050560">
    <property type="entry name" value="MYB_TF"/>
</dbReference>
<proteinExistence type="predicted"/>
<dbReference type="Gene3D" id="1.10.10.60">
    <property type="entry name" value="Homeodomain-like"/>
    <property type="match status" value="2"/>
</dbReference>
<dbReference type="SUPFAM" id="SSF46689">
    <property type="entry name" value="Homeodomain-like"/>
    <property type="match status" value="1"/>
</dbReference>
<feature type="domain" description="HTH myb-type" evidence="8">
    <location>
        <begin position="222"/>
        <end position="272"/>
    </location>
</feature>
<keyword evidence="10" id="KW-1185">Reference proteome</keyword>
<dbReference type="PANTHER" id="PTHR45614:SF273">
    <property type="entry name" value="MYB DOMAIN PROTEIN 100-RELATED"/>
    <property type="match status" value="1"/>
</dbReference>
<comment type="caution">
    <text evidence="9">The sequence shown here is derived from an EMBL/GenBank/DDBJ whole genome shotgun (WGS) entry which is preliminary data.</text>
</comment>
<dbReference type="InterPro" id="IPR017930">
    <property type="entry name" value="Myb_dom"/>
</dbReference>
<dbReference type="GO" id="GO:0000981">
    <property type="term" value="F:DNA-binding transcription factor activity, RNA polymerase II-specific"/>
    <property type="evidence" value="ECO:0007669"/>
    <property type="project" value="TreeGrafter"/>
</dbReference>
<keyword evidence="4" id="KW-0238">DNA-binding</keyword>
<feature type="domain" description="Myb-like" evidence="7">
    <location>
        <begin position="218"/>
        <end position="268"/>
    </location>
</feature>
<evidence type="ECO:0000313" key="10">
    <source>
        <dbReference type="Proteomes" id="UP001359559"/>
    </source>
</evidence>
<dbReference type="SMART" id="SM00717">
    <property type="entry name" value="SANT"/>
    <property type="match status" value="2"/>
</dbReference>
<dbReference type="FunFam" id="1.10.10.60:FF:000010">
    <property type="entry name" value="Transcriptional activator Myb isoform A"/>
    <property type="match status" value="1"/>
</dbReference>
<dbReference type="Pfam" id="PF13921">
    <property type="entry name" value="Myb_DNA-bind_6"/>
    <property type="match status" value="1"/>
</dbReference>
<feature type="domain" description="HTH myb-type" evidence="8">
    <location>
        <begin position="168"/>
        <end position="221"/>
    </location>
</feature>
<dbReference type="GO" id="GO:0000978">
    <property type="term" value="F:RNA polymerase II cis-regulatory region sequence-specific DNA binding"/>
    <property type="evidence" value="ECO:0007669"/>
    <property type="project" value="TreeGrafter"/>
</dbReference>
<keyword evidence="2" id="KW-0677">Repeat</keyword>
<accession>A0AAN9J9X5</accession>